<dbReference type="EMBL" id="JMSN01000001">
    <property type="protein sequence ID" value="KDN53614.1"/>
    <property type="molecule type" value="Genomic_DNA"/>
</dbReference>
<evidence type="ECO:0000256" key="5">
    <source>
        <dbReference type="ARBA" id="ARBA00023136"/>
    </source>
</evidence>
<dbReference type="HOGENOM" id="CLU_086118_0_0_1"/>
<proteinExistence type="predicted"/>
<feature type="domain" description="HIG1" evidence="8">
    <location>
        <begin position="13"/>
        <end position="104"/>
    </location>
</feature>
<evidence type="ECO:0000256" key="3">
    <source>
        <dbReference type="ARBA" id="ARBA00022989"/>
    </source>
</evidence>
<feature type="transmembrane region" description="Helical" evidence="7">
    <location>
        <begin position="72"/>
        <end position="95"/>
    </location>
</feature>
<dbReference type="RefSeq" id="XP_013246463.1">
    <property type="nucleotide sequence ID" value="XM_013391009.1"/>
</dbReference>
<evidence type="ECO:0000256" key="2">
    <source>
        <dbReference type="ARBA" id="ARBA00022692"/>
    </source>
</evidence>
<comment type="caution">
    <text evidence="9">The sequence shown here is derived from an EMBL/GenBank/DDBJ whole genome shotgun (WGS) entry which is preliminary data.</text>
</comment>
<keyword evidence="5 7" id="KW-0472">Membrane</keyword>
<feature type="region of interest" description="Disordered" evidence="6">
    <location>
        <begin position="97"/>
        <end position="159"/>
    </location>
</feature>
<dbReference type="OMA" id="RWRVGFQ"/>
<keyword evidence="3 7" id="KW-1133">Transmembrane helix</keyword>
<dbReference type="OrthoDB" id="6604018at2759"/>
<accession>A0A066WRI5</accession>
<keyword evidence="2 7" id="KW-0812">Transmembrane</keyword>
<dbReference type="InterPro" id="IPR007667">
    <property type="entry name" value="Hypoxia_induced_domain"/>
</dbReference>
<dbReference type="PANTHER" id="PTHR12297">
    <property type="entry name" value="HYPOXIA-INDUCBILE GENE 1 HIG1 -RELATED"/>
    <property type="match status" value="1"/>
</dbReference>
<comment type="subcellular location">
    <subcellularLocation>
        <location evidence="1">Mitochondrion membrane</location>
    </subcellularLocation>
</comment>
<feature type="compositionally biased region" description="Low complexity" evidence="6">
    <location>
        <begin position="97"/>
        <end position="125"/>
    </location>
</feature>
<evidence type="ECO:0000256" key="7">
    <source>
        <dbReference type="SAM" id="Phobius"/>
    </source>
</evidence>
<dbReference type="GO" id="GO:0031966">
    <property type="term" value="C:mitochondrial membrane"/>
    <property type="evidence" value="ECO:0007669"/>
    <property type="project" value="UniProtKB-SubCell"/>
</dbReference>
<keyword evidence="4" id="KW-0496">Mitochondrion</keyword>
<dbReference type="GO" id="GO:0097250">
    <property type="term" value="P:mitochondrial respirasome assembly"/>
    <property type="evidence" value="ECO:0007669"/>
    <property type="project" value="TreeGrafter"/>
</dbReference>
<evidence type="ECO:0000256" key="1">
    <source>
        <dbReference type="ARBA" id="ARBA00004325"/>
    </source>
</evidence>
<feature type="compositionally biased region" description="Polar residues" evidence="6">
    <location>
        <begin position="126"/>
        <end position="139"/>
    </location>
</feature>
<evidence type="ECO:0000256" key="6">
    <source>
        <dbReference type="SAM" id="MobiDB-lite"/>
    </source>
</evidence>
<dbReference type="Gene3D" id="6.10.140.1320">
    <property type="match status" value="1"/>
</dbReference>
<evidence type="ECO:0000313" key="9">
    <source>
        <dbReference type="EMBL" id="KDN53614.1"/>
    </source>
</evidence>
<keyword evidence="10" id="KW-1185">Reference proteome</keyword>
<organism evidence="9 10">
    <name type="scientific">Tilletiaria anomala (strain ATCC 24038 / CBS 436.72 / UBC 951)</name>
    <dbReference type="NCBI Taxonomy" id="1037660"/>
    <lineage>
        <taxon>Eukaryota</taxon>
        <taxon>Fungi</taxon>
        <taxon>Dikarya</taxon>
        <taxon>Basidiomycota</taxon>
        <taxon>Ustilaginomycotina</taxon>
        <taxon>Exobasidiomycetes</taxon>
        <taxon>Georgefischeriales</taxon>
        <taxon>Tilletiariaceae</taxon>
        <taxon>Tilletiaria</taxon>
    </lineage>
</organism>
<dbReference type="InterPro" id="IPR050355">
    <property type="entry name" value="RCF1"/>
</dbReference>
<feature type="compositionally biased region" description="Basic and acidic residues" evidence="6">
    <location>
        <begin position="171"/>
        <end position="185"/>
    </location>
</feature>
<feature type="region of interest" description="Disordered" evidence="6">
    <location>
        <begin position="171"/>
        <end position="221"/>
    </location>
</feature>
<name>A0A066WRI5_TILAU</name>
<dbReference type="PANTHER" id="PTHR12297:SF3">
    <property type="entry name" value="HIG1 DOMAIN FAMILY MEMBER 1A"/>
    <property type="match status" value="1"/>
</dbReference>
<dbReference type="Pfam" id="PF04588">
    <property type="entry name" value="HIG_1_N"/>
    <property type="match status" value="1"/>
</dbReference>
<reference evidence="9 10" key="1">
    <citation type="submission" date="2014-05" db="EMBL/GenBank/DDBJ databases">
        <title>Draft genome sequence of a rare smut relative, Tilletiaria anomala UBC 951.</title>
        <authorList>
            <consortium name="DOE Joint Genome Institute"/>
            <person name="Toome M."/>
            <person name="Kuo A."/>
            <person name="Henrissat B."/>
            <person name="Lipzen A."/>
            <person name="Tritt A."/>
            <person name="Yoshinaga Y."/>
            <person name="Zane M."/>
            <person name="Barry K."/>
            <person name="Grigoriev I.V."/>
            <person name="Spatafora J.W."/>
            <person name="Aimea M.C."/>
        </authorList>
    </citation>
    <scope>NUCLEOTIDE SEQUENCE [LARGE SCALE GENOMIC DNA]</scope>
    <source>
        <strain evidence="9 10">UBC 951</strain>
    </source>
</reference>
<evidence type="ECO:0000313" key="10">
    <source>
        <dbReference type="Proteomes" id="UP000027361"/>
    </source>
</evidence>
<dbReference type="AlphaFoldDB" id="A0A066WRI5"/>
<evidence type="ECO:0000256" key="4">
    <source>
        <dbReference type="ARBA" id="ARBA00023128"/>
    </source>
</evidence>
<dbReference type="PROSITE" id="PS51503">
    <property type="entry name" value="HIG1"/>
    <property type="match status" value="1"/>
</dbReference>
<protein>
    <recommendedName>
        <fullName evidence="8">HIG1 domain-containing protein</fullName>
    </recommendedName>
</protein>
<dbReference type="Proteomes" id="UP000027361">
    <property type="component" value="Unassembled WGS sequence"/>
</dbReference>
<sequence length="221" mass="23544">MASPVTFPKEKLSVAQVELLDLPAPESSRDKFWRKMKDQPLVPIGSLLTCGALIAASNHLRKGNRDQFQRALRWRVGLQGLTVVAAVAGSLYYGAAAGPSSTSSPSSTKLCPSASDAPAPSTSMSTGASTSDTLSSITTVPGRPATTLQASRAAERREEDRALLAERIREAIQKEETTKEREEISRQLAAEAGAKPRPKIGQDTRWNWTSRGASASPAPSS</sequence>
<feature type="transmembrane region" description="Helical" evidence="7">
    <location>
        <begin position="41"/>
        <end position="60"/>
    </location>
</feature>
<dbReference type="STRING" id="1037660.A0A066WRI5"/>
<dbReference type="GeneID" id="25265782"/>
<dbReference type="InParanoid" id="A0A066WRI5"/>
<evidence type="ECO:0000259" key="8">
    <source>
        <dbReference type="PROSITE" id="PS51503"/>
    </source>
</evidence>
<gene>
    <name evidence="9" type="ORF">K437DRAFT_265668</name>
</gene>